<name>A0A0C1L1X9_9BACT</name>
<feature type="active site" description="Charge relay system" evidence="5">
    <location>
        <position position="149"/>
    </location>
</feature>
<dbReference type="InterPro" id="IPR036852">
    <property type="entry name" value="Peptidase_S8/S53_dom_sf"/>
</dbReference>
<evidence type="ECO:0000256" key="2">
    <source>
        <dbReference type="ARBA" id="ARBA00022670"/>
    </source>
</evidence>
<dbReference type="EMBL" id="JSVC01000019">
    <property type="protein sequence ID" value="KIC93596.1"/>
    <property type="molecule type" value="Genomic_DNA"/>
</dbReference>
<dbReference type="InterPro" id="IPR023827">
    <property type="entry name" value="Peptidase_S8_Asp-AS"/>
</dbReference>
<keyword evidence="2 5" id="KW-0645">Protease</keyword>
<dbReference type="AlphaFoldDB" id="A0A0C1L1X9"/>
<protein>
    <recommendedName>
        <fullName evidence="7">Peptidase S8/S53 domain-containing protein</fullName>
    </recommendedName>
</protein>
<dbReference type="STRING" id="1349421.OI18_16920"/>
<evidence type="ECO:0000256" key="1">
    <source>
        <dbReference type="ARBA" id="ARBA00011073"/>
    </source>
</evidence>
<feature type="active site" description="Charge relay system" evidence="5">
    <location>
        <position position="352"/>
    </location>
</feature>
<dbReference type="PROSITE" id="PS51892">
    <property type="entry name" value="SUBTILASE"/>
    <property type="match status" value="1"/>
</dbReference>
<dbReference type="PROSITE" id="PS00137">
    <property type="entry name" value="SUBTILASE_HIS"/>
    <property type="match status" value="1"/>
</dbReference>
<comment type="similarity">
    <text evidence="1 5 6">Belongs to the peptidase S8 family.</text>
</comment>
<dbReference type="InterPro" id="IPR000209">
    <property type="entry name" value="Peptidase_S8/S53_dom"/>
</dbReference>
<evidence type="ECO:0000256" key="3">
    <source>
        <dbReference type="ARBA" id="ARBA00022801"/>
    </source>
</evidence>
<dbReference type="GO" id="GO:0004252">
    <property type="term" value="F:serine-type endopeptidase activity"/>
    <property type="evidence" value="ECO:0007669"/>
    <property type="project" value="UniProtKB-UniRule"/>
</dbReference>
<dbReference type="PANTHER" id="PTHR43806:SF11">
    <property type="entry name" value="CEREVISIN-RELATED"/>
    <property type="match status" value="1"/>
</dbReference>
<dbReference type="InterPro" id="IPR050131">
    <property type="entry name" value="Peptidase_S8_subtilisin-like"/>
</dbReference>
<evidence type="ECO:0000256" key="5">
    <source>
        <dbReference type="PROSITE-ProRule" id="PRU01240"/>
    </source>
</evidence>
<proteinExistence type="inferred from homology"/>
<evidence type="ECO:0000256" key="6">
    <source>
        <dbReference type="RuleBase" id="RU003355"/>
    </source>
</evidence>
<dbReference type="PANTHER" id="PTHR43806">
    <property type="entry name" value="PEPTIDASE S8"/>
    <property type="match status" value="1"/>
</dbReference>
<keyword evidence="3 5" id="KW-0378">Hydrolase</keyword>
<feature type="active site" description="Charge relay system" evidence="5">
    <location>
        <position position="181"/>
    </location>
</feature>
<keyword evidence="9" id="KW-1185">Reference proteome</keyword>
<evidence type="ECO:0000259" key="7">
    <source>
        <dbReference type="Pfam" id="PF00082"/>
    </source>
</evidence>
<reference evidence="8 9" key="1">
    <citation type="submission" date="2014-11" db="EMBL/GenBank/DDBJ databases">
        <title>Genome sequence of Flavihumibacter solisilvae 3-3.</title>
        <authorList>
            <person name="Zhou G."/>
            <person name="Li M."/>
            <person name="Wang G."/>
        </authorList>
    </citation>
    <scope>NUCLEOTIDE SEQUENCE [LARGE SCALE GENOMIC DNA]</scope>
    <source>
        <strain evidence="8 9">3-3</strain>
    </source>
</reference>
<dbReference type="Pfam" id="PF00082">
    <property type="entry name" value="Peptidase_S8"/>
    <property type="match status" value="1"/>
</dbReference>
<dbReference type="Proteomes" id="UP000031408">
    <property type="component" value="Unassembled WGS sequence"/>
</dbReference>
<comment type="caution">
    <text evidence="8">The sequence shown here is derived from an EMBL/GenBank/DDBJ whole genome shotgun (WGS) entry which is preliminary data.</text>
</comment>
<dbReference type="GO" id="GO:0006508">
    <property type="term" value="P:proteolysis"/>
    <property type="evidence" value="ECO:0007669"/>
    <property type="project" value="UniProtKB-KW"/>
</dbReference>
<evidence type="ECO:0000313" key="9">
    <source>
        <dbReference type="Proteomes" id="UP000031408"/>
    </source>
</evidence>
<dbReference type="PRINTS" id="PR00723">
    <property type="entry name" value="SUBTILISIN"/>
</dbReference>
<dbReference type="SUPFAM" id="SSF52743">
    <property type="entry name" value="Subtilisin-like"/>
    <property type="match status" value="1"/>
</dbReference>
<dbReference type="PROSITE" id="PS00136">
    <property type="entry name" value="SUBTILASE_ASP"/>
    <property type="match status" value="1"/>
</dbReference>
<accession>A0A0C1L1X9</accession>
<gene>
    <name evidence="8" type="ORF">OI18_16920</name>
</gene>
<feature type="domain" description="Peptidase S8/S53" evidence="7">
    <location>
        <begin position="140"/>
        <end position="389"/>
    </location>
</feature>
<sequence>MRLENEKPKFTGRSLVLLNNSVKPVTVTNQAKRASLRLASSLDYAKSASPDILEEALSEADGIVFDKIRVAVLNEGKVEEIDNRRSDKSIARTFLNSEPERYVYAIQARGKKKQQIGFADNKAASWGMHAINVLSSRFTGKGIPVAVLDTGIDTAHPDLQSRIKRKRTFISGQQVMDLNGHGTHCAGLVAGFQHVAKKFRYGTAPGVQLYIAKVLSNQGVGTDGSILAGIDWALENKCRIISMSLGGEAEPGEAYSAVYESVAKEALASNCLIIAAAGNESERSNGLIAPVGHPANCPSIMAVGALDQQLAIADFSCGGLNPDGGQVDIAAPGVNIWSTWKNKGYRRESGTSMAAPIVAGLAALLTESDPRASAASTWMQLIQQARRLDLPATDTGAGLAYCRK</sequence>
<dbReference type="InterPro" id="IPR015500">
    <property type="entry name" value="Peptidase_S8_subtilisin-rel"/>
</dbReference>
<dbReference type="Gene3D" id="3.40.50.200">
    <property type="entry name" value="Peptidase S8/S53 domain"/>
    <property type="match status" value="1"/>
</dbReference>
<keyword evidence="4 5" id="KW-0720">Serine protease</keyword>
<organism evidence="8 9">
    <name type="scientific">Flavihumibacter solisilvae</name>
    <dbReference type="NCBI Taxonomy" id="1349421"/>
    <lineage>
        <taxon>Bacteria</taxon>
        <taxon>Pseudomonadati</taxon>
        <taxon>Bacteroidota</taxon>
        <taxon>Chitinophagia</taxon>
        <taxon>Chitinophagales</taxon>
        <taxon>Chitinophagaceae</taxon>
        <taxon>Flavihumibacter</taxon>
    </lineage>
</organism>
<evidence type="ECO:0000313" key="8">
    <source>
        <dbReference type="EMBL" id="KIC93596.1"/>
    </source>
</evidence>
<dbReference type="PROSITE" id="PS00138">
    <property type="entry name" value="SUBTILASE_SER"/>
    <property type="match status" value="1"/>
</dbReference>
<evidence type="ECO:0000256" key="4">
    <source>
        <dbReference type="ARBA" id="ARBA00022825"/>
    </source>
</evidence>
<dbReference type="InterPro" id="IPR023828">
    <property type="entry name" value="Peptidase_S8_Ser-AS"/>
</dbReference>
<dbReference type="InterPro" id="IPR022398">
    <property type="entry name" value="Peptidase_S8_His-AS"/>
</dbReference>